<accession>A0AAV5R903</accession>
<name>A0AAV5R903_PICKL</name>
<evidence type="ECO:0000259" key="2">
    <source>
        <dbReference type="PROSITE" id="PS50157"/>
    </source>
</evidence>
<dbReference type="PANTHER" id="PTHR36167:SF3">
    <property type="entry name" value="C2H2 FINGER DOMAIN TRANSCRIPTION FACTOR (EUROFUNG)-RELATED"/>
    <property type="match status" value="1"/>
</dbReference>
<protein>
    <recommendedName>
        <fullName evidence="2">C2H2-type domain-containing protein</fullName>
    </recommendedName>
</protein>
<dbReference type="PROSITE" id="PS50157">
    <property type="entry name" value="ZINC_FINGER_C2H2_2"/>
    <property type="match status" value="1"/>
</dbReference>
<reference evidence="3 4" key="1">
    <citation type="journal article" date="2023" name="Elife">
        <title>Identification of key yeast species and microbe-microbe interactions impacting larval growth of Drosophila in the wild.</title>
        <authorList>
            <person name="Mure A."/>
            <person name="Sugiura Y."/>
            <person name="Maeda R."/>
            <person name="Honda K."/>
            <person name="Sakurai N."/>
            <person name="Takahashi Y."/>
            <person name="Watada M."/>
            <person name="Katoh T."/>
            <person name="Gotoh A."/>
            <person name="Gotoh Y."/>
            <person name="Taniguchi I."/>
            <person name="Nakamura K."/>
            <person name="Hayashi T."/>
            <person name="Katayama T."/>
            <person name="Uemura T."/>
            <person name="Hattori Y."/>
        </authorList>
    </citation>
    <scope>NUCLEOTIDE SEQUENCE [LARGE SCALE GENOMIC DNA]</scope>
    <source>
        <strain evidence="3 4">PK-24</strain>
    </source>
</reference>
<comment type="caution">
    <text evidence="3">The sequence shown here is derived from an EMBL/GenBank/DDBJ whole genome shotgun (WGS) entry which is preliminary data.</text>
</comment>
<dbReference type="InterPro" id="IPR013087">
    <property type="entry name" value="Znf_C2H2_type"/>
</dbReference>
<proteinExistence type="predicted"/>
<gene>
    <name evidence="3" type="ORF">DAPK24_038530</name>
</gene>
<dbReference type="GO" id="GO:0008270">
    <property type="term" value="F:zinc ion binding"/>
    <property type="evidence" value="ECO:0007669"/>
    <property type="project" value="UniProtKB-KW"/>
</dbReference>
<dbReference type="PROSITE" id="PS00028">
    <property type="entry name" value="ZINC_FINGER_C2H2_1"/>
    <property type="match status" value="1"/>
</dbReference>
<dbReference type="EMBL" id="BTGB01000005">
    <property type="protein sequence ID" value="GMM47278.1"/>
    <property type="molecule type" value="Genomic_DNA"/>
</dbReference>
<dbReference type="Proteomes" id="UP001378960">
    <property type="component" value="Unassembled WGS sequence"/>
</dbReference>
<dbReference type="GO" id="GO:0006355">
    <property type="term" value="P:regulation of DNA-templated transcription"/>
    <property type="evidence" value="ECO:0007669"/>
    <property type="project" value="InterPro"/>
</dbReference>
<dbReference type="AlphaFoldDB" id="A0AAV5R903"/>
<feature type="domain" description="C2H2-type" evidence="2">
    <location>
        <begin position="128"/>
        <end position="159"/>
    </location>
</feature>
<dbReference type="PANTHER" id="PTHR36167">
    <property type="entry name" value="C2H2 FINGER DOMAIN TRANSCRIPTION FACTOR (EUROFUNG)-RELATED"/>
    <property type="match status" value="1"/>
</dbReference>
<keyword evidence="1" id="KW-0863">Zinc-finger</keyword>
<dbReference type="InterPro" id="IPR039327">
    <property type="entry name" value="CON7-like"/>
</dbReference>
<evidence type="ECO:0000256" key="1">
    <source>
        <dbReference type="PROSITE-ProRule" id="PRU00042"/>
    </source>
</evidence>
<keyword evidence="4" id="KW-1185">Reference proteome</keyword>
<keyword evidence="1" id="KW-0862">Zinc</keyword>
<organism evidence="3 4">
    <name type="scientific">Pichia kluyveri</name>
    <name type="common">Yeast</name>
    <dbReference type="NCBI Taxonomy" id="36015"/>
    <lineage>
        <taxon>Eukaryota</taxon>
        <taxon>Fungi</taxon>
        <taxon>Dikarya</taxon>
        <taxon>Ascomycota</taxon>
        <taxon>Saccharomycotina</taxon>
        <taxon>Pichiomycetes</taxon>
        <taxon>Pichiales</taxon>
        <taxon>Pichiaceae</taxon>
        <taxon>Pichia</taxon>
    </lineage>
</organism>
<sequence>MSYYTPTNPTNNQFIPYPYPSPIPTPINYNNNNNNNNNNNIIPNNNNTGYYYNYTYNNVQLNTNTNTNTNYNQYPIYYTNTIQLPIHPLIQPKFIPKRIITPPITTTTTTKTLYKRKRRKYNEIKRIYKCNYQNCNKSYGTLNHLNFHIQLQNHGIKRNPIEFKHLKKD</sequence>
<evidence type="ECO:0000313" key="4">
    <source>
        <dbReference type="Proteomes" id="UP001378960"/>
    </source>
</evidence>
<evidence type="ECO:0000313" key="3">
    <source>
        <dbReference type="EMBL" id="GMM47278.1"/>
    </source>
</evidence>
<keyword evidence="1" id="KW-0479">Metal-binding</keyword>